<organism evidence="2 3">
    <name type="scientific">Shimia thalassica</name>
    <dbReference type="NCBI Taxonomy" id="1715693"/>
    <lineage>
        <taxon>Bacteria</taxon>
        <taxon>Pseudomonadati</taxon>
        <taxon>Pseudomonadota</taxon>
        <taxon>Alphaproteobacteria</taxon>
        <taxon>Rhodobacterales</taxon>
        <taxon>Roseobacteraceae</taxon>
    </lineage>
</organism>
<accession>A0A0P1IEX2</accession>
<evidence type="ECO:0008006" key="4">
    <source>
        <dbReference type="Google" id="ProtNLM"/>
    </source>
</evidence>
<dbReference type="GeneID" id="83879671"/>
<evidence type="ECO:0000256" key="1">
    <source>
        <dbReference type="SAM" id="Phobius"/>
    </source>
</evidence>
<feature type="transmembrane region" description="Helical" evidence="1">
    <location>
        <begin position="112"/>
        <end position="135"/>
    </location>
</feature>
<keyword evidence="3" id="KW-1185">Reference proteome</keyword>
<protein>
    <recommendedName>
        <fullName evidence="4">Transmembrane protein</fullName>
    </recommendedName>
</protein>
<proteinExistence type="predicted"/>
<feature type="transmembrane region" description="Helical" evidence="1">
    <location>
        <begin position="45"/>
        <end position="63"/>
    </location>
</feature>
<gene>
    <name evidence="2" type="ORF">PH7735_00593</name>
</gene>
<dbReference type="Proteomes" id="UP000051870">
    <property type="component" value="Unassembled WGS sequence"/>
</dbReference>
<name>A0A0P1IEX2_9RHOB</name>
<dbReference type="RefSeq" id="WP_058309814.1">
    <property type="nucleotide sequence ID" value="NZ_CYTW01000001.1"/>
</dbReference>
<dbReference type="EMBL" id="CYTW01000001">
    <property type="protein sequence ID" value="CUJ86234.1"/>
    <property type="molecule type" value="Genomic_DNA"/>
</dbReference>
<keyword evidence="1" id="KW-0812">Transmembrane</keyword>
<evidence type="ECO:0000313" key="2">
    <source>
        <dbReference type="EMBL" id="CUJ86234.1"/>
    </source>
</evidence>
<feature type="transmembrane region" description="Helical" evidence="1">
    <location>
        <begin position="84"/>
        <end position="106"/>
    </location>
</feature>
<keyword evidence="1" id="KW-1133">Transmembrane helix</keyword>
<dbReference type="AlphaFoldDB" id="A0A0P1IEX2"/>
<evidence type="ECO:0000313" key="3">
    <source>
        <dbReference type="Proteomes" id="UP000051870"/>
    </source>
</evidence>
<sequence>MSPLLKLHVASASIALLTITTFWTSTLVSELFFDHAAIAATKQSILWGMALLIPMMALAGATGSKLGKGWKLPEVARKMRRMKLIAANGMLILLPSAIFLAVRANADQLDMLFYSVQGVELLAGGTNITLLVLNLKDGQSLRNRRRRRAAQ</sequence>
<feature type="transmembrane region" description="Helical" evidence="1">
    <location>
        <begin position="7"/>
        <end position="25"/>
    </location>
</feature>
<keyword evidence="1" id="KW-0472">Membrane</keyword>
<reference evidence="3" key="1">
    <citation type="submission" date="2015-09" db="EMBL/GenBank/DDBJ databases">
        <authorList>
            <person name="Rodrigo-Torres Lidia"/>
            <person name="Arahal R.David."/>
        </authorList>
    </citation>
    <scope>NUCLEOTIDE SEQUENCE [LARGE SCALE GENOMIC DNA]</scope>
    <source>
        <strain evidence="3">CECT 7735</strain>
    </source>
</reference>
<dbReference type="STRING" id="1715693.PH7735_00593"/>